<keyword evidence="2" id="KW-1185">Reference proteome</keyword>
<dbReference type="HOGENOM" id="CLU_1816101_0_0_1"/>
<dbReference type="AlphaFoldDB" id="A0A0C9WJD9"/>
<name>A0A0C9WJD9_9AGAR</name>
<protein>
    <submittedName>
        <fullName evidence="1">Uncharacterized protein</fullName>
    </submittedName>
</protein>
<dbReference type="Proteomes" id="UP000054477">
    <property type="component" value="Unassembled WGS sequence"/>
</dbReference>
<dbReference type="EMBL" id="KN838789">
    <property type="protein sequence ID" value="KIJ94524.1"/>
    <property type="molecule type" value="Genomic_DNA"/>
</dbReference>
<reference evidence="1 2" key="1">
    <citation type="submission" date="2014-04" db="EMBL/GenBank/DDBJ databases">
        <authorList>
            <consortium name="DOE Joint Genome Institute"/>
            <person name="Kuo A."/>
            <person name="Kohler A."/>
            <person name="Nagy L.G."/>
            <person name="Floudas D."/>
            <person name="Copeland A."/>
            <person name="Barry K.W."/>
            <person name="Cichocki N."/>
            <person name="Veneault-Fourrey C."/>
            <person name="LaButti K."/>
            <person name="Lindquist E.A."/>
            <person name="Lipzen A."/>
            <person name="Lundell T."/>
            <person name="Morin E."/>
            <person name="Murat C."/>
            <person name="Sun H."/>
            <person name="Tunlid A."/>
            <person name="Henrissat B."/>
            <person name="Grigoriev I.V."/>
            <person name="Hibbett D.S."/>
            <person name="Martin F."/>
            <person name="Nordberg H.P."/>
            <person name="Cantor M.N."/>
            <person name="Hua S.X."/>
        </authorList>
    </citation>
    <scope>NUCLEOTIDE SEQUENCE [LARGE SCALE GENOMIC DNA]</scope>
    <source>
        <strain evidence="1 2">LaAM-08-1</strain>
    </source>
</reference>
<evidence type="ECO:0000313" key="1">
    <source>
        <dbReference type="EMBL" id="KIJ94524.1"/>
    </source>
</evidence>
<organism evidence="1 2">
    <name type="scientific">Laccaria amethystina LaAM-08-1</name>
    <dbReference type="NCBI Taxonomy" id="1095629"/>
    <lineage>
        <taxon>Eukaryota</taxon>
        <taxon>Fungi</taxon>
        <taxon>Dikarya</taxon>
        <taxon>Basidiomycota</taxon>
        <taxon>Agaricomycotina</taxon>
        <taxon>Agaricomycetes</taxon>
        <taxon>Agaricomycetidae</taxon>
        <taxon>Agaricales</taxon>
        <taxon>Agaricineae</taxon>
        <taxon>Hydnangiaceae</taxon>
        <taxon>Laccaria</taxon>
    </lineage>
</organism>
<gene>
    <name evidence="1" type="ORF">K443DRAFT_12045</name>
</gene>
<reference evidence="2" key="2">
    <citation type="submission" date="2015-01" db="EMBL/GenBank/DDBJ databases">
        <title>Evolutionary Origins and Diversification of the Mycorrhizal Mutualists.</title>
        <authorList>
            <consortium name="DOE Joint Genome Institute"/>
            <consortium name="Mycorrhizal Genomics Consortium"/>
            <person name="Kohler A."/>
            <person name="Kuo A."/>
            <person name="Nagy L.G."/>
            <person name="Floudas D."/>
            <person name="Copeland A."/>
            <person name="Barry K.W."/>
            <person name="Cichocki N."/>
            <person name="Veneault-Fourrey C."/>
            <person name="LaButti K."/>
            <person name="Lindquist E.A."/>
            <person name="Lipzen A."/>
            <person name="Lundell T."/>
            <person name="Morin E."/>
            <person name="Murat C."/>
            <person name="Riley R."/>
            <person name="Ohm R."/>
            <person name="Sun H."/>
            <person name="Tunlid A."/>
            <person name="Henrissat B."/>
            <person name="Grigoriev I.V."/>
            <person name="Hibbett D.S."/>
            <person name="Martin F."/>
        </authorList>
    </citation>
    <scope>NUCLEOTIDE SEQUENCE [LARGE SCALE GENOMIC DNA]</scope>
    <source>
        <strain evidence="2">LaAM-08-1</strain>
    </source>
</reference>
<sequence length="142" mass="14433">MTFRVQRGQWGIKSTSQSVVTSEQSLTSLSNHLFTFVDFSSRSLHKKNAIQSLSLLALLAVLAAASPVPQQQVPGVVGPTTGGVVTTAGEILVIGELLPGSVMASAIKAAGGTPGSEAENASDDVVGLASKTSCKGIHTGLC</sequence>
<proteinExistence type="predicted"/>
<accession>A0A0C9WJD9</accession>
<evidence type="ECO:0000313" key="2">
    <source>
        <dbReference type="Proteomes" id="UP000054477"/>
    </source>
</evidence>